<feature type="transmembrane region" description="Helical" evidence="1">
    <location>
        <begin position="12"/>
        <end position="39"/>
    </location>
</feature>
<evidence type="ECO:0000256" key="1">
    <source>
        <dbReference type="SAM" id="Phobius"/>
    </source>
</evidence>
<evidence type="ECO:0000313" key="2">
    <source>
        <dbReference type="EMBL" id="CAF1546874.1"/>
    </source>
</evidence>
<dbReference type="Proteomes" id="UP000663864">
    <property type="component" value="Unassembled WGS sequence"/>
</dbReference>
<protein>
    <submittedName>
        <fullName evidence="2">Uncharacterized protein</fullName>
    </submittedName>
</protein>
<dbReference type="AlphaFoldDB" id="A0A815WEU6"/>
<proteinExistence type="predicted"/>
<dbReference type="EMBL" id="CAJNOT010015576">
    <property type="protein sequence ID" value="CAF1546874.1"/>
    <property type="molecule type" value="Genomic_DNA"/>
</dbReference>
<comment type="caution">
    <text evidence="2">The sequence shown here is derived from an EMBL/GenBank/DDBJ whole genome shotgun (WGS) entry which is preliminary data.</text>
</comment>
<evidence type="ECO:0000313" key="3">
    <source>
        <dbReference type="Proteomes" id="UP000663864"/>
    </source>
</evidence>
<accession>A0A815WEU6</accession>
<feature type="non-terminal residue" evidence="2">
    <location>
        <position position="1"/>
    </location>
</feature>
<sequence length="84" mass="9073">NKQRQKTISCYLFIYLNYSINGDVGLGTVFGSYLVVVFFTSDDVIHPISGGGFTSDDVIHPIGGEQKSGGVISLICGVLKSRWS</sequence>
<reference evidence="2" key="1">
    <citation type="submission" date="2021-02" db="EMBL/GenBank/DDBJ databases">
        <authorList>
            <person name="Nowell W R."/>
        </authorList>
    </citation>
    <scope>NUCLEOTIDE SEQUENCE</scope>
</reference>
<name>A0A815WEU6_9BILA</name>
<keyword evidence="1" id="KW-0812">Transmembrane</keyword>
<keyword evidence="1" id="KW-0472">Membrane</keyword>
<gene>
    <name evidence="2" type="ORF">ZHD862_LOCUS39241</name>
</gene>
<organism evidence="2 3">
    <name type="scientific">Rotaria sordida</name>
    <dbReference type="NCBI Taxonomy" id="392033"/>
    <lineage>
        <taxon>Eukaryota</taxon>
        <taxon>Metazoa</taxon>
        <taxon>Spiralia</taxon>
        <taxon>Gnathifera</taxon>
        <taxon>Rotifera</taxon>
        <taxon>Eurotatoria</taxon>
        <taxon>Bdelloidea</taxon>
        <taxon>Philodinida</taxon>
        <taxon>Philodinidae</taxon>
        <taxon>Rotaria</taxon>
    </lineage>
</organism>
<keyword evidence="1" id="KW-1133">Transmembrane helix</keyword>